<organism evidence="2 3">
    <name type="scientific">Conyzicola nivalis</name>
    <dbReference type="NCBI Taxonomy" id="1477021"/>
    <lineage>
        <taxon>Bacteria</taxon>
        <taxon>Bacillati</taxon>
        <taxon>Actinomycetota</taxon>
        <taxon>Actinomycetes</taxon>
        <taxon>Micrococcales</taxon>
        <taxon>Microbacteriaceae</taxon>
        <taxon>Conyzicola</taxon>
    </lineage>
</organism>
<reference evidence="2 3" key="1">
    <citation type="submission" date="2024-06" db="EMBL/GenBank/DDBJ databases">
        <title>Sorghum-associated microbial communities from plants grown in Nebraska, USA.</title>
        <authorList>
            <person name="Schachtman D."/>
        </authorList>
    </citation>
    <scope>NUCLEOTIDE SEQUENCE [LARGE SCALE GENOMIC DNA]</scope>
    <source>
        <strain evidence="2 3">2857</strain>
    </source>
</reference>
<feature type="transmembrane region" description="Helical" evidence="1">
    <location>
        <begin position="87"/>
        <end position="105"/>
    </location>
</feature>
<proteinExistence type="predicted"/>
<name>A0ABV2QLP4_9MICO</name>
<sequence>MTLEERRSWTYLAVAVVSYGAYLSAVFARAASAPLIDVDYVPAMLWSIGIAIVFGIVLNIAIGIFTPRREQTKDARDRDIERLGEHVGQAFLVIGGVAALLLAIVEADYFYIANVLYLCFVLSAVVGSVAKVIVYRRGF</sequence>
<feature type="transmembrane region" description="Helical" evidence="1">
    <location>
        <begin position="12"/>
        <end position="31"/>
    </location>
</feature>
<feature type="transmembrane region" description="Helical" evidence="1">
    <location>
        <begin position="111"/>
        <end position="134"/>
    </location>
</feature>
<feature type="transmembrane region" description="Helical" evidence="1">
    <location>
        <begin position="43"/>
        <end position="66"/>
    </location>
</feature>
<dbReference type="RefSeq" id="WP_354024132.1">
    <property type="nucleotide sequence ID" value="NZ_JBEPSJ010000001.1"/>
</dbReference>
<evidence type="ECO:0000313" key="2">
    <source>
        <dbReference type="EMBL" id="MET4581976.1"/>
    </source>
</evidence>
<evidence type="ECO:0000256" key="1">
    <source>
        <dbReference type="SAM" id="Phobius"/>
    </source>
</evidence>
<keyword evidence="1" id="KW-1133">Transmembrane helix</keyword>
<dbReference type="EMBL" id="JBEPSJ010000001">
    <property type="protein sequence ID" value="MET4581976.1"/>
    <property type="molecule type" value="Genomic_DNA"/>
</dbReference>
<keyword evidence="3" id="KW-1185">Reference proteome</keyword>
<accession>A0ABV2QLP4</accession>
<protein>
    <submittedName>
        <fullName evidence="2">Uncharacterized protein</fullName>
    </submittedName>
</protein>
<evidence type="ECO:0000313" key="3">
    <source>
        <dbReference type="Proteomes" id="UP001549257"/>
    </source>
</evidence>
<gene>
    <name evidence="2" type="ORF">ABIE21_001466</name>
</gene>
<keyword evidence="1" id="KW-0472">Membrane</keyword>
<comment type="caution">
    <text evidence="2">The sequence shown here is derived from an EMBL/GenBank/DDBJ whole genome shotgun (WGS) entry which is preliminary data.</text>
</comment>
<keyword evidence="1" id="KW-0812">Transmembrane</keyword>
<dbReference type="Proteomes" id="UP001549257">
    <property type="component" value="Unassembled WGS sequence"/>
</dbReference>